<keyword evidence="9" id="KW-1185">Reference proteome</keyword>
<keyword evidence="2 7" id="KW-1003">Cell membrane</keyword>
<keyword evidence="5 7" id="KW-1133">Transmembrane helix</keyword>
<keyword evidence="3 7" id="KW-0808">Transferase</keyword>
<proteinExistence type="inferred from homology"/>
<dbReference type="RefSeq" id="WP_377283925.1">
    <property type="nucleotide sequence ID" value="NZ_JBHRSI010000009.1"/>
</dbReference>
<evidence type="ECO:0000256" key="6">
    <source>
        <dbReference type="ARBA" id="ARBA00023136"/>
    </source>
</evidence>
<protein>
    <recommendedName>
        <fullName evidence="7">Phosphatidylglycerol--prolipoprotein diacylglyceryl transferase</fullName>
        <ecNumber evidence="7">2.5.1.145</ecNumber>
    </recommendedName>
</protein>
<evidence type="ECO:0000256" key="1">
    <source>
        <dbReference type="ARBA" id="ARBA00007150"/>
    </source>
</evidence>
<dbReference type="InterPro" id="IPR001640">
    <property type="entry name" value="Lgt"/>
</dbReference>
<dbReference type="EMBL" id="JBHUEY010000001">
    <property type="protein sequence ID" value="MFD1784121.1"/>
    <property type="molecule type" value="Genomic_DNA"/>
</dbReference>
<dbReference type="HAMAP" id="MF_01147">
    <property type="entry name" value="Lgt"/>
    <property type="match status" value="1"/>
</dbReference>
<comment type="function">
    <text evidence="7">Catalyzes the transfer of the diacylglyceryl group from phosphatidylglycerol to the sulfhydryl group of the N-terminal cysteine of a prolipoprotein, the first step in the formation of mature lipoproteins.</text>
</comment>
<feature type="transmembrane region" description="Helical" evidence="7">
    <location>
        <begin position="220"/>
        <end position="239"/>
    </location>
</feature>
<comment type="pathway">
    <text evidence="7">Protein modification; lipoprotein biosynthesis (diacylglyceryl transfer).</text>
</comment>
<name>A0ABW4N2H2_9CAUL</name>
<feature type="transmembrane region" description="Helical" evidence="7">
    <location>
        <begin position="111"/>
        <end position="129"/>
    </location>
</feature>
<feature type="binding site" evidence="7">
    <location>
        <position position="154"/>
    </location>
    <ligand>
        <name>a 1,2-diacyl-sn-glycero-3-phospho-(1'-sn-glycerol)</name>
        <dbReference type="ChEBI" id="CHEBI:64716"/>
    </ligand>
</feature>
<dbReference type="PANTHER" id="PTHR30589">
    <property type="entry name" value="PROLIPOPROTEIN DIACYLGLYCERYL TRANSFERASE"/>
    <property type="match status" value="1"/>
</dbReference>
<keyword evidence="6 7" id="KW-0472">Membrane</keyword>
<evidence type="ECO:0000256" key="4">
    <source>
        <dbReference type="ARBA" id="ARBA00022692"/>
    </source>
</evidence>
<evidence type="ECO:0000256" key="7">
    <source>
        <dbReference type="HAMAP-Rule" id="MF_01147"/>
    </source>
</evidence>
<dbReference type="PANTHER" id="PTHR30589:SF0">
    <property type="entry name" value="PHOSPHATIDYLGLYCEROL--PROLIPOPROTEIN DIACYLGLYCERYL TRANSFERASE"/>
    <property type="match status" value="1"/>
</dbReference>
<evidence type="ECO:0000256" key="2">
    <source>
        <dbReference type="ARBA" id="ARBA00022475"/>
    </source>
</evidence>
<sequence length="293" mass="32343">MPFPEIDPVIFQIPGFSLGDLQIGPFPIRWYALAYVAGILLGWRYVVTIVRNPRLWERRGPPATDIQIDDLVLWITLGIIVGGRLGHVFFYTPDIIFTDPMEIVRVWNGGMSFHGGVLGVTVAMIAFSLRAKVDLYRLADLVAAAQPIGQFFGRIANFINGELWGRPTELPWGMIFPNDPEGVPRHPSQLYAAALEGVLVFLIVRWATHGPHKLLNRRGVVAGIFLVSYGLVRIAVETVREPDAYMPEMPLGLTMGMILSMPMLLVGAWLIWRGLKEPVPAEPAASPAPSAAS</sequence>
<feature type="transmembrane region" description="Helical" evidence="7">
    <location>
        <begin position="251"/>
        <end position="272"/>
    </location>
</feature>
<comment type="similarity">
    <text evidence="1 7">Belongs to the Lgt family.</text>
</comment>
<feature type="transmembrane region" description="Helical" evidence="7">
    <location>
        <begin position="28"/>
        <end position="50"/>
    </location>
</feature>
<comment type="caution">
    <text evidence="8">The sequence shown here is derived from an EMBL/GenBank/DDBJ whole genome shotgun (WGS) entry which is preliminary data.</text>
</comment>
<evidence type="ECO:0000256" key="3">
    <source>
        <dbReference type="ARBA" id="ARBA00022679"/>
    </source>
</evidence>
<evidence type="ECO:0000256" key="5">
    <source>
        <dbReference type="ARBA" id="ARBA00022989"/>
    </source>
</evidence>
<evidence type="ECO:0000313" key="8">
    <source>
        <dbReference type="EMBL" id="MFD1784121.1"/>
    </source>
</evidence>
<reference evidence="9" key="1">
    <citation type="journal article" date="2019" name="Int. J. Syst. Evol. Microbiol.">
        <title>The Global Catalogue of Microorganisms (GCM) 10K type strain sequencing project: providing services to taxonomists for standard genome sequencing and annotation.</title>
        <authorList>
            <consortium name="The Broad Institute Genomics Platform"/>
            <consortium name="The Broad Institute Genome Sequencing Center for Infectious Disease"/>
            <person name="Wu L."/>
            <person name="Ma J."/>
        </authorList>
    </citation>
    <scope>NUCLEOTIDE SEQUENCE [LARGE SCALE GENOMIC DNA]</scope>
    <source>
        <strain evidence="9">DFY28</strain>
    </source>
</reference>
<comment type="subcellular location">
    <subcellularLocation>
        <location evidence="7">Cell membrane</location>
        <topology evidence="7">Multi-pass membrane protein</topology>
    </subcellularLocation>
</comment>
<dbReference type="Pfam" id="PF01790">
    <property type="entry name" value="LGT"/>
    <property type="match status" value="1"/>
</dbReference>
<keyword evidence="4 7" id="KW-0812">Transmembrane</keyword>
<evidence type="ECO:0000313" key="9">
    <source>
        <dbReference type="Proteomes" id="UP001597237"/>
    </source>
</evidence>
<dbReference type="Proteomes" id="UP001597237">
    <property type="component" value="Unassembled WGS sequence"/>
</dbReference>
<gene>
    <name evidence="7 8" type="primary">lgt</name>
    <name evidence="8" type="ORF">ACFSC0_12000</name>
</gene>
<comment type="catalytic activity">
    <reaction evidence="7">
        <text>L-cysteinyl-[prolipoprotein] + a 1,2-diacyl-sn-glycero-3-phospho-(1'-sn-glycerol) = an S-1,2-diacyl-sn-glyceryl-L-cysteinyl-[prolipoprotein] + sn-glycerol 1-phosphate + H(+)</text>
        <dbReference type="Rhea" id="RHEA:56712"/>
        <dbReference type="Rhea" id="RHEA-COMP:14679"/>
        <dbReference type="Rhea" id="RHEA-COMP:14680"/>
        <dbReference type="ChEBI" id="CHEBI:15378"/>
        <dbReference type="ChEBI" id="CHEBI:29950"/>
        <dbReference type="ChEBI" id="CHEBI:57685"/>
        <dbReference type="ChEBI" id="CHEBI:64716"/>
        <dbReference type="ChEBI" id="CHEBI:140658"/>
        <dbReference type="EC" id="2.5.1.145"/>
    </reaction>
</comment>
<organism evidence="8 9">
    <name type="scientific">Phenylobacterium terrae</name>
    <dbReference type="NCBI Taxonomy" id="2665495"/>
    <lineage>
        <taxon>Bacteria</taxon>
        <taxon>Pseudomonadati</taxon>
        <taxon>Pseudomonadota</taxon>
        <taxon>Alphaproteobacteria</taxon>
        <taxon>Caulobacterales</taxon>
        <taxon>Caulobacteraceae</taxon>
        <taxon>Phenylobacterium</taxon>
    </lineage>
</organism>
<accession>A0ABW4N2H2</accession>
<dbReference type="GO" id="GO:0008961">
    <property type="term" value="F:phosphatidylglycerol-prolipoprotein diacylglyceryl transferase activity"/>
    <property type="evidence" value="ECO:0007669"/>
    <property type="project" value="UniProtKB-EC"/>
</dbReference>
<dbReference type="EC" id="2.5.1.145" evidence="7"/>
<feature type="transmembrane region" description="Helical" evidence="7">
    <location>
        <begin position="71"/>
        <end position="91"/>
    </location>
</feature>
<dbReference type="NCBIfam" id="TIGR00544">
    <property type="entry name" value="lgt"/>
    <property type="match status" value="1"/>
</dbReference>
<dbReference type="PROSITE" id="PS01311">
    <property type="entry name" value="LGT"/>
    <property type="match status" value="1"/>
</dbReference>